<keyword evidence="4" id="KW-1133">Transmembrane helix</keyword>
<proteinExistence type="inferred from homology"/>
<dbReference type="Pfam" id="PF00255">
    <property type="entry name" value="GSHPx"/>
    <property type="match status" value="1"/>
</dbReference>
<comment type="caution">
    <text evidence="5">The sequence shown here is derived from an EMBL/GenBank/DDBJ whole genome shotgun (WGS) entry which is preliminary data.</text>
</comment>
<keyword evidence="6" id="KW-1185">Reference proteome</keyword>
<dbReference type="Gene3D" id="3.40.30.10">
    <property type="entry name" value="Glutaredoxin"/>
    <property type="match status" value="1"/>
</dbReference>
<name>A0A7Y0EH38_9CLOT</name>
<accession>A0A7Y0EH38</accession>
<dbReference type="SUPFAM" id="SSF52833">
    <property type="entry name" value="Thioredoxin-like"/>
    <property type="match status" value="1"/>
</dbReference>
<feature type="transmembrane region" description="Helical" evidence="4">
    <location>
        <begin position="101"/>
        <end position="120"/>
    </location>
</feature>
<reference evidence="5 6" key="1">
    <citation type="submission" date="2020-04" db="EMBL/GenBank/DDBJ databases">
        <authorList>
            <person name="Doyle D.A."/>
        </authorList>
    </citation>
    <scope>NUCLEOTIDE SEQUENCE [LARGE SCALE GENOMIC DNA]</scope>
    <source>
        <strain evidence="5 6">P21</strain>
    </source>
</reference>
<dbReference type="GO" id="GO:0034599">
    <property type="term" value="P:cellular response to oxidative stress"/>
    <property type="evidence" value="ECO:0007669"/>
    <property type="project" value="TreeGrafter"/>
</dbReference>
<comment type="similarity">
    <text evidence="1">Belongs to the glutathione peroxidase family.</text>
</comment>
<keyword evidence="2" id="KW-0575">Peroxidase</keyword>
<reference evidence="5 6" key="2">
    <citation type="submission" date="2020-06" db="EMBL/GenBank/DDBJ databases">
        <title>Complete Genome Sequence of Clostridium muelleri sp. nov. P21T, an Acid-Alcohol Producing Acetogen Isolated from Old Hay.</title>
        <authorList>
            <person name="Duncan K.E."/>
            <person name="Tanner R.S."/>
        </authorList>
    </citation>
    <scope>NUCLEOTIDE SEQUENCE [LARGE SCALE GENOMIC DNA]</scope>
    <source>
        <strain evidence="5 6">P21</strain>
    </source>
</reference>
<evidence type="ECO:0000256" key="2">
    <source>
        <dbReference type="ARBA" id="ARBA00022559"/>
    </source>
</evidence>
<dbReference type="InterPro" id="IPR036249">
    <property type="entry name" value="Thioredoxin-like_sf"/>
</dbReference>
<dbReference type="InterPro" id="IPR029760">
    <property type="entry name" value="GPX_CS"/>
</dbReference>
<organism evidence="5 6">
    <name type="scientific">Clostridium muellerianum</name>
    <dbReference type="NCBI Taxonomy" id="2716538"/>
    <lineage>
        <taxon>Bacteria</taxon>
        <taxon>Bacillati</taxon>
        <taxon>Bacillota</taxon>
        <taxon>Clostridia</taxon>
        <taxon>Eubacteriales</taxon>
        <taxon>Clostridiaceae</taxon>
        <taxon>Clostridium</taxon>
    </lineage>
</organism>
<dbReference type="GO" id="GO:0004601">
    <property type="term" value="F:peroxidase activity"/>
    <property type="evidence" value="ECO:0007669"/>
    <property type="project" value="UniProtKB-KW"/>
</dbReference>
<sequence length="204" mass="23256">MYTPLFEEYLQSLLLFFIVTNKFVDIFQYCRMLIQCSQCSYKKYNEKGLIILGFPCNQFADQDPAENSEIKRFYEMNFGVTFPLFEKVDVRGKNAHSLFKHLTEAAPCIGPILASILIYAGNMNTINKGITLLCAYSLGLAVPFILAALLIESFSSQIKKLYKYFPIISAVPTSYFTHNHGKIVNKNIGAMNYDTMMANIIYIK</sequence>
<evidence type="ECO:0000313" key="6">
    <source>
        <dbReference type="Proteomes" id="UP000537131"/>
    </source>
</evidence>
<keyword evidence="4" id="KW-0812">Transmembrane</keyword>
<dbReference type="EMBL" id="JABBNI010000021">
    <property type="protein sequence ID" value="NMM63364.1"/>
    <property type="molecule type" value="Genomic_DNA"/>
</dbReference>
<evidence type="ECO:0008006" key="7">
    <source>
        <dbReference type="Google" id="ProtNLM"/>
    </source>
</evidence>
<dbReference type="PANTHER" id="PTHR11592">
    <property type="entry name" value="GLUTATHIONE PEROXIDASE"/>
    <property type="match status" value="1"/>
</dbReference>
<dbReference type="Proteomes" id="UP000537131">
    <property type="component" value="Unassembled WGS sequence"/>
</dbReference>
<gene>
    <name evidence="5" type="ORF">HBE96_11880</name>
</gene>
<keyword evidence="4" id="KW-0472">Membrane</keyword>
<protein>
    <recommendedName>
        <fullName evidence="7">Glutathione peroxidase</fullName>
    </recommendedName>
</protein>
<evidence type="ECO:0000256" key="4">
    <source>
        <dbReference type="SAM" id="Phobius"/>
    </source>
</evidence>
<dbReference type="AlphaFoldDB" id="A0A7Y0EH38"/>
<keyword evidence="3" id="KW-0560">Oxidoreductase</keyword>
<feature type="transmembrane region" description="Helical" evidence="4">
    <location>
        <begin position="126"/>
        <end position="151"/>
    </location>
</feature>
<dbReference type="PROSITE" id="PS51355">
    <property type="entry name" value="GLUTATHIONE_PEROXID_3"/>
    <property type="match status" value="1"/>
</dbReference>
<dbReference type="PROSITE" id="PS00763">
    <property type="entry name" value="GLUTATHIONE_PEROXID_2"/>
    <property type="match status" value="1"/>
</dbReference>
<dbReference type="InterPro" id="IPR000889">
    <property type="entry name" value="Glutathione_peroxidase"/>
</dbReference>
<evidence type="ECO:0000256" key="1">
    <source>
        <dbReference type="ARBA" id="ARBA00006926"/>
    </source>
</evidence>
<evidence type="ECO:0000313" key="5">
    <source>
        <dbReference type="EMBL" id="NMM63364.1"/>
    </source>
</evidence>
<evidence type="ECO:0000256" key="3">
    <source>
        <dbReference type="ARBA" id="ARBA00023002"/>
    </source>
</evidence>
<dbReference type="PANTHER" id="PTHR11592:SF78">
    <property type="entry name" value="GLUTATHIONE PEROXIDASE"/>
    <property type="match status" value="1"/>
</dbReference>